<reference evidence="1" key="1">
    <citation type="submission" date="2020-03" db="EMBL/GenBank/DDBJ databases">
        <title>The deep terrestrial virosphere.</title>
        <authorList>
            <person name="Holmfeldt K."/>
            <person name="Nilsson E."/>
            <person name="Simone D."/>
            <person name="Lopez-Fernandez M."/>
            <person name="Wu X."/>
            <person name="de Brujin I."/>
            <person name="Lundin D."/>
            <person name="Andersson A."/>
            <person name="Bertilsson S."/>
            <person name="Dopson M."/>
        </authorList>
    </citation>
    <scope>NUCLEOTIDE SEQUENCE</scope>
    <source>
        <strain evidence="1">MM415B02883</strain>
    </source>
</reference>
<sequence>MPYENANPFAEYLEKMRELEQAVKLTAYHTLECARQAEKAADYSLLAVYHVKEILNER</sequence>
<protein>
    <submittedName>
        <fullName evidence="1">Uncharacterized protein</fullName>
    </submittedName>
</protein>
<organism evidence="1">
    <name type="scientific">viral metagenome</name>
    <dbReference type="NCBI Taxonomy" id="1070528"/>
    <lineage>
        <taxon>unclassified sequences</taxon>
        <taxon>metagenomes</taxon>
        <taxon>organismal metagenomes</taxon>
    </lineage>
</organism>
<proteinExistence type="predicted"/>
<dbReference type="EMBL" id="MT142735">
    <property type="protein sequence ID" value="QJA87829.1"/>
    <property type="molecule type" value="Genomic_DNA"/>
</dbReference>
<accession>A0A6M3L0E6</accession>
<evidence type="ECO:0000313" key="1">
    <source>
        <dbReference type="EMBL" id="QJA87829.1"/>
    </source>
</evidence>
<gene>
    <name evidence="1" type="ORF">MM415B02883_0008</name>
</gene>
<name>A0A6M3L0E6_9ZZZZ</name>
<dbReference type="AlphaFoldDB" id="A0A6M3L0E6"/>